<dbReference type="PANTHER" id="PTHR36442">
    <property type="entry name" value="CYCLIC-DI-AMP PHOSPHODIESTERASE PGPH"/>
    <property type="match status" value="1"/>
</dbReference>
<keyword evidence="1" id="KW-0378">Hydrolase</keyword>
<dbReference type="InterPro" id="IPR052722">
    <property type="entry name" value="PgpH_phosphodiesterase"/>
</dbReference>
<sequence length="111" mass="12848">TRRVEYFYRLERKLNPGMEVNETEFLYHGPVPFSRETAVVMMADSVEAASRSLISPTEQKINDLVELIVNSMMESEQFNNAPITLKEITIAKKILKKKLLNIHHVRIAYPD</sequence>
<gene>
    <name evidence="1" type="ORF">MNBD_BACTEROID07-230</name>
</gene>
<reference evidence="1" key="1">
    <citation type="submission" date="2018-06" db="EMBL/GenBank/DDBJ databases">
        <authorList>
            <person name="Zhirakovskaya E."/>
        </authorList>
    </citation>
    <scope>NUCLEOTIDE SEQUENCE</scope>
</reference>
<feature type="non-terminal residue" evidence="1">
    <location>
        <position position="1"/>
    </location>
</feature>
<organism evidence="1">
    <name type="scientific">hydrothermal vent metagenome</name>
    <dbReference type="NCBI Taxonomy" id="652676"/>
    <lineage>
        <taxon>unclassified sequences</taxon>
        <taxon>metagenomes</taxon>
        <taxon>ecological metagenomes</taxon>
    </lineage>
</organism>
<dbReference type="AlphaFoldDB" id="A0A3B0UB70"/>
<evidence type="ECO:0000313" key="1">
    <source>
        <dbReference type="EMBL" id="VAW28205.1"/>
    </source>
</evidence>
<protein>
    <submittedName>
        <fullName evidence="1">Membrane protein containing HD superfamily hydrolase domain, YQFF ortholog</fullName>
    </submittedName>
</protein>
<dbReference type="GO" id="GO:0016787">
    <property type="term" value="F:hydrolase activity"/>
    <property type="evidence" value="ECO:0007669"/>
    <property type="project" value="UniProtKB-KW"/>
</dbReference>
<name>A0A3B0UB70_9ZZZZ</name>
<proteinExistence type="predicted"/>
<dbReference type="EMBL" id="UOET01000207">
    <property type="protein sequence ID" value="VAW28205.1"/>
    <property type="molecule type" value="Genomic_DNA"/>
</dbReference>
<dbReference type="PANTHER" id="PTHR36442:SF1">
    <property type="entry name" value="CYCLIC-DI-AMP PHOSPHODIESTERASE PGPH"/>
    <property type="match status" value="1"/>
</dbReference>
<accession>A0A3B0UB70</accession>